<keyword evidence="7" id="KW-0689">Ribosomal protein</keyword>
<evidence type="ECO:0000259" key="6">
    <source>
        <dbReference type="PROSITE" id="PS51184"/>
    </source>
</evidence>
<dbReference type="InterPro" id="IPR039994">
    <property type="entry name" value="NO66-like"/>
</dbReference>
<keyword evidence="8" id="KW-1185">Reference proteome</keyword>
<evidence type="ECO:0000256" key="3">
    <source>
        <dbReference type="ARBA" id="ARBA00022964"/>
    </source>
</evidence>
<protein>
    <submittedName>
        <fullName evidence="7">50S ribosomal protein L16 3-hydroxylase</fullName>
    </submittedName>
</protein>
<evidence type="ECO:0000256" key="4">
    <source>
        <dbReference type="ARBA" id="ARBA00023002"/>
    </source>
</evidence>
<sequence length="386" mass="43592">MSQLLGGLTPGQFLKEYWQQKPLLVRQAVADFPCPVAPEELAGLACDEEVESRLLLEKGGERPWQLEHGPFSEERFPELPESHWTLLVQEINKHVPEFALLQDRFNFLPNWRLDDVMVSFAPPGGTVGPHADNYDVFLIQGPGRRRWQISSRTSGEEDLIPDLDVRILRDFQPEQEWILEPGDMLYLPPGIAHHGVALEDCITISVGFRAPAEAELIAAFAAQFLDTLDPERFYRDPGRSPARVPGEIDQPSRKQVHAIIRQMAMDDGALDRWFGRFTTAVRPGHWLPESEAALDFDALFQRMNAGEALWRSEYARFAHFSDEDGTVHLFVAGEEYPLPEALTSAAVLLAGQRRFTAADFVPIAGEEAFRQLVTELYARGCLFFPE</sequence>
<accession>A0A1G5QCU3</accession>
<keyword evidence="7" id="KW-0687">Ribonucleoprotein</keyword>
<dbReference type="Gene3D" id="3.40.366.30">
    <property type="entry name" value="50S ribosomal protein L16 arginine hydroxylase, Chain A, Domain 2"/>
    <property type="match status" value="1"/>
</dbReference>
<dbReference type="Gene3D" id="2.60.120.650">
    <property type="entry name" value="Cupin"/>
    <property type="match status" value="1"/>
</dbReference>
<evidence type="ECO:0000256" key="1">
    <source>
        <dbReference type="ARBA" id="ARBA00001954"/>
    </source>
</evidence>
<name>A0A1G5QCU3_9GAMM</name>
<dbReference type="InterPro" id="IPR003347">
    <property type="entry name" value="JmjC_dom"/>
</dbReference>
<proteinExistence type="predicted"/>
<dbReference type="GO" id="GO:0005840">
    <property type="term" value="C:ribosome"/>
    <property type="evidence" value="ECO:0007669"/>
    <property type="project" value="UniProtKB-KW"/>
</dbReference>
<reference evidence="7 8" key="1">
    <citation type="submission" date="2016-10" db="EMBL/GenBank/DDBJ databases">
        <authorList>
            <person name="de Groot N.N."/>
        </authorList>
    </citation>
    <scope>NUCLEOTIDE SEQUENCE [LARGE SCALE GENOMIC DNA]</scope>
    <source>
        <strain evidence="7 8">HLD2</strain>
    </source>
</reference>
<dbReference type="PANTHER" id="PTHR13096:SF8">
    <property type="entry name" value="RIBOSOMAL OXYGENASE 1"/>
    <property type="match status" value="1"/>
</dbReference>
<dbReference type="InterPro" id="IPR046799">
    <property type="entry name" value="ROXA-like_wH"/>
</dbReference>
<organism evidence="7 8">
    <name type="scientific">Thiohalomonas denitrificans</name>
    <dbReference type="NCBI Taxonomy" id="415747"/>
    <lineage>
        <taxon>Bacteria</taxon>
        <taxon>Pseudomonadati</taxon>
        <taxon>Pseudomonadota</taxon>
        <taxon>Gammaproteobacteria</taxon>
        <taxon>Thiohalomonadales</taxon>
        <taxon>Thiohalomonadaceae</taxon>
        <taxon>Thiohalomonas</taxon>
    </lineage>
</organism>
<dbReference type="Proteomes" id="UP000199648">
    <property type="component" value="Unassembled WGS sequence"/>
</dbReference>
<dbReference type="STRING" id="415747.SAMN03097708_01855"/>
<dbReference type="RefSeq" id="WP_092995802.1">
    <property type="nucleotide sequence ID" value="NZ_FMWD01000005.1"/>
</dbReference>
<dbReference type="OrthoDB" id="9764016at2"/>
<dbReference type="EMBL" id="FMWD01000005">
    <property type="protein sequence ID" value="SCZ59406.1"/>
    <property type="molecule type" value="Genomic_DNA"/>
</dbReference>
<gene>
    <name evidence="7" type="ORF">SAMN03097708_01855</name>
</gene>
<dbReference type="SMART" id="SM00558">
    <property type="entry name" value="JmjC"/>
    <property type="match status" value="1"/>
</dbReference>
<dbReference type="SUPFAM" id="SSF51197">
    <property type="entry name" value="Clavaminate synthase-like"/>
    <property type="match status" value="1"/>
</dbReference>
<dbReference type="GO" id="GO:0016706">
    <property type="term" value="F:2-oxoglutarate-dependent dioxygenase activity"/>
    <property type="evidence" value="ECO:0007669"/>
    <property type="project" value="TreeGrafter"/>
</dbReference>
<evidence type="ECO:0000256" key="2">
    <source>
        <dbReference type="ARBA" id="ARBA00022723"/>
    </source>
</evidence>
<dbReference type="PROSITE" id="PS51184">
    <property type="entry name" value="JMJC"/>
    <property type="match status" value="1"/>
</dbReference>
<dbReference type="Pfam" id="PF08007">
    <property type="entry name" value="JmjC_2"/>
    <property type="match status" value="1"/>
</dbReference>
<evidence type="ECO:0000313" key="8">
    <source>
        <dbReference type="Proteomes" id="UP000199648"/>
    </source>
</evidence>
<dbReference type="PANTHER" id="PTHR13096">
    <property type="entry name" value="MINA53 MYC INDUCED NUCLEAR ANTIGEN"/>
    <property type="match status" value="1"/>
</dbReference>
<comment type="cofactor">
    <cofactor evidence="1">
        <name>Fe(2+)</name>
        <dbReference type="ChEBI" id="CHEBI:29033"/>
    </cofactor>
</comment>
<evidence type="ECO:0000256" key="5">
    <source>
        <dbReference type="ARBA" id="ARBA00023004"/>
    </source>
</evidence>
<dbReference type="Pfam" id="PF20514">
    <property type="entry name" value="WHD_ROXA"/>
    <property type="match status" value="1"/>
</dbReference>
<evidence type="ECO:0000313" key="7">
    <source>
        <dbReference type="EMBL" id="SCZ59406.1"/>
    </source>
</evidence>
<keyword evidence="3" id="KW-0223">Dioxygenase</keyword>
<keyword evidence="4" id="KW-0560">Oxidoreductase</keyword>
<keyword evidence="2" id="KW-0479">Metal-binding</keyword>
<dbReference type="GO" id="GO:0046872">
    <property type="term" value="F:metal ion binding"/>
    <property type="evidence" value="ECO:0007669"/>
    <property type="project" value="UniProtKB-KW"/>
</dbReference>
<feature type="domain" description="JmjC" evidence="6">
    <location>
        <begin position="97"/>
        <end position="225"/>
    </location>
</feature>
<keyword evidence="5" id="KW-0408">Iron</keyword>
<dbReference type="AlphaFoldDB" id="A0A1G5QCU3"/>